<name>A0AAW4RLI8_XANCI</name>
<evidence type="ECO:0000256" key="1">
    <source>
        <dbReference type="ARBA" id="ARBA00022612"/>
    </source>
</evidence>
<reference evidence="5" key="1">
    <citation type="submission" date="2015-12" db="EMBL/GenBank/DDBJ databases">
        <authorList>
            <person name="Bansal K."/>
            <person name="Midha S."/>
            <person name="Patil P.B."/>
        </authorList>
    </citation>
    <scope>NUCLEOTIDE SEQUENCE</scope>
    <source>
        <strain evidence="5">LMG867</strain>
    </source>
</reference>
<feature type="domain" description="Prohead serine protease" evidence="4">
    <location>
        <begin position="48"/>
        <end position="153"/>
    </location>
</feature>
<gene>
    <name evidence="5" type="ORF">Xseb_07685</name>
</gene>
<evidence type="ECO:0000256" key="2">
    <source>
        <dbReference type="ARBA" id="ARBA00022670"/>
    </source>
</evidence>
<evidence type="ECO:0000256" key="3">
    <source>
        <dbReference type="ARBA" id="ARBA00022801"/>
    </source>
</evidence>
<dbReference type="GO" id="GO:0006508">
    <property type="term" value="P:proteolysis"/>
    <property type="evidence" value="ECO:0007669"/>
    <property type="project" value="UniProtKB-KW"/>
</dbReference>
<keyword evidence="2" id="KW-0645">Protease</keyword>
<accession>A0AAW4RLI8</accession>
<evidence type="ECO:0000313" key="6">
    <source>
        <dbReference type="Proteomes" id="UP000825388"/>
    </source>
</evidence>
<protein>
    <recommendedName>
        <fullName evidence="4">Prohead serine protease domain-containing protein</fullName>
    </recommendedName>
</protein>
<dbReference type="Pfam" id="PF04586">
    <property type="entry name" value="Peptidase_S78"/>
    <property type="match status" value="1"/>
</dbReference>
<dbReference type="InterPro" id="IPR054613">
    <property type="entry name" value="Peptidase_S78_dom"/>
</dbReference>
<proteinExistence type="predicted"/>
<dbReference type="AlphaFoldDB" id="A0AAW4RLI8"/>
<keyword evidence="1" id="KW-1188">Viral release from host cell</keyword>
<dbReference type="EMBL" id="LOKL01000101">
    <property type="protein sequence ID" value="MBZ3923804.1"/>
    <property type="molecule type" value="Genomic_DNA"/>
</dbReference>
<dbReference type="Proteomes" id="UP000825388">
    <property type="component" value="Unassembled WGS sequence"/>
</dbReference>
<evidence type="ECO:0000313" key="5">
    <source>
        <dbReference type="EMBL" id="MBZ3923804.1"/>
    </source>
</evidence>
<dbReference type="GO" id="GO:0008233">
    <property type="term" value="F:peptidase activity"/>
    <property type="evidence" value="ECO:0007669"/>
    <property type="project" value="UniProtKB-KW"/>
</dbReference>
<evidence type="ECO:0000259" key="4">
    <source>
        <dbReference type="Pfam" id="PF04586"/>
    </source>
</evidence>
<keyword evidence="3" id="KW-0378">Hydrolase</keyword>
<organism evidence="5 6">
    <name type="scientific">Xanthomonas citri pv. sesbaniae</name>
    <dbReference type="NCBI Taxonomy" id="473425"/>
    <lineage>
        <taxon>Bacteria</taxon>
        <taxon>Pseudomonadati</taxon>
        <taxon>Pseudomonadota</taxon>
        <taxon>Gammaproteobacteria</taxon>
        <taxon>Lysobacterales</taxon>
        <taxon>Lysobacteraceae</taxon>
        <taxon>Xanthomonas</taxon>
    </lineage>
</organism>
<sequence length="190" mass="20687">MNTENRAYSLLEVKNYDDDLQVITGWATTPEPDRYGDVVEPLGAKFAAELPLLWQHRHDSPVGMVKLGKPTKDGIPFTAEVAKIATAGALKDICDLAWQSVKEKLVRGVSIGFRALEYSYMDGGGIRFTESEIYELSLVTIPANAAATIQTIKAMDSSGTRRRSTYGVPLLQCQKAVAERPAGGAVKLLD</sequence>
<dbReference type="RefSeq" id="WP_089112602.1">
    <property type="nucleotide sequence ID" value="NZ_LOKL01000101.1"/>
</dbReference>
<comment type="caution">
    <text evidence="5">The sequence shown here is derived from an EMBL/GenBank/DDBJ whole genome shotgun (WGS) entry which is preliminary data.</text>
</comment>